<feature type="domain" description="HTH araC/xylS-type" evidence="7">
    <location>
        <begin position="304"/>
        <end position="402"/>
    </location>
</feature>
<protein>
    <recommendedName>
        <fullName evidence="1">Stage 0 sporulation protein A homolog</fullName>
    </recommendedName>
</protein>
<keyword evidence="6" id="KW-0597">Phosphoprotein</keyword>
<dbReference type="PROSITE" id="PS50110">
    <property type="entry name" value="RESPONSE_REGULATORY"/>
    <property type="match status" value="1"/>
</dbReference>
<dbReference type="SUPFAM" id="SSF46689">
    <property type="entry name" value="Homeodomain-like"/>
    <property type="match status" value="2"/>
</dbReference>
<keyword evidence="4" id="KW-0804">Transcription</keyword>
<dbReference type="InterPro" id="IPR001789">
    <property type="entry name" value="Sig_transdc_resp-reg_receiver"/>
</dbReference>
<dbReference type="PRINTS" id="PR00032">
    <property type="entry name" value="HTHARAC"/>
</dbReference>
<evidence type="ECO:0000313" key="9">
    <source>
        <dbReference type="EMBL" id="HCL01613.1"/>
    </source>
</evidence>
<name>A0A3D2X4N9_9FIRM</name>
<dbReference type="SUPFAM" id="SSF52172">
    <property type="entry name" value="CheY-like"/>
    <property type="match status" value="1"/>
</dbReference>
<dbReference type="PROSITE" id="PS01124">
    <property type="entry name" value="HTH_ARAC_FAMILY_2"/>
    <property type="match status" value="1"/>
</dbReference>
<evidence type="ECO:0000259" key="8">
    <source>
        <dbReference type="PROSITE" id="PS50110"/>
    </source>
</evidence>
<evidence type="ECO:0000256" key="2">
    <source>
        <dbReference type="ARBA" id="ARBA00023015"/>
    </source>
</evidence>
<accession>A0A3D2X4N9</accession>
<dbReference type="GO" id="GO:0043565">
    <property type="term" value="F:sequence-specific DNA binding"/>
    <property type="evidence" value="ECO:0007669"/>
    <property type="project" value="InterPro"/>
</dbReference>
<feature type="non-terminal residue" evidence="9">
    <location>
        <position position="1"/>
    </location>
</feature>
<keyword evidence="3" id="KW-0238">DNA-binding</keyword>
<evidence type="ECO:0000256" key="1">
    <source>
        <dbReference type="ARBA" id="ARBA00018672"/>
    </source>
</evidence>
<reference evidence="9 10" key="1">
    <citation type="journal article" date="2018" name="Nat. Biotechnol.">
        <title>A standardized bacterial taxonomy based on genome phylogeny substantially revises the tree of life.</title>
        <authorList>
            <person name="Parks D.H."/>
            <person name="Chuvochina M."/>
            <person name="Waite D.W."/>
            <person name="Rinke C."/>
            <person name="Skarshewski A."/>
            <person name="Chaumeil P.A."/>
            <person name="Hugenholtz P."/>
        </authorList>
    </citation>
    <scope>NUCLEOTIDE SEQUENCE [LARGE SCALE GENOMIC DNA]</scope>
    <source>
        <strain evidence="9">UBA11728</strain>
    </source>
</reference>
<sequence length="405" mass="48150">DDFTFVHAAYKAGGVEYILKPFSKEEVIRVVQEAQQQLENKQTFDEVRRIFMEEQLGKLVFHGDSTVLNKLIKYDDILSSNMYFFSIHTNAPHDLLKKAIQPLSRYCLLVYRKSNIIVLYNNFCRLPNILSRIKDIILSENDVWCYFLYFEEKVDLLSISEKFDKLEEYKKYLFYISNEYIINASEFHKYEFSNTTSDTLEKIFNFEYRHEIDMLENQITLYLQEVINRKTKPAIVIENVIDICLHIMKKYIKEETNVSRKDILNKVMSSNNIEDVKKIMTILIDKAKSRFVSKGENKNDNLIVNVINYIEENYASPLTIDSLSEIVYLSPNYLRAIFKEKTGTTIHEYLTNYRMEKAIELLKKKKHKVKEISKMVGYDSESYFCATFYKMFQTTPNEYKKRHWS</sequence>
<dbReference type="InterPro" id="IPR011006">
    <property type="entry name" value="CheY-like_superfamily"/>
</dbReference>
<feature type="modified residue" description="4-aspartylphosphate" evidence="6">
    <location>
        <position position="1"/>
    </location>
</feature>
<dbReference type="Gene3D" id="1.10.10.60">
    <property type="entry name" value="Homeodomain-like"/>
    <property type="match status" value="2"/>
</dbReference>
<feature type="domain" description="Response regulatory" evidence="8">
    <location>
        <begin position="1"/>
        <end position="35"/>
    </location>
</feature>
<dbReference type="InterPro" id="IPR020449">
    <property type="entry name" value="Tscrpt_reg_AraC-type_HTH"/>
</dbReference>
<dbReference type="PANTHER" id="PTHR43280">
    <property type="entry name" value="ARAC-FAMILY TRANSCRIPTIONAL REGULATOR"/>
    <property type="match status" value="1"/>
</dbReference>
<evidence type="ECO:0000259" key="7">
    <source>
        <dbReference type="PROSITE" id="PS01124"/>
    </source>
</evidence>
<keyword evidence="2" id="KW-0805">Transcription regulation</keyword>
<proteinExistence type="predicted"/>
<dbReference type="SMART" id="SM00342">
    <property type="entry name" value="HTH_ARAC"/>
    <property type="match status" value="1"/>
</dbReference>
<evidence type="ECO:0000256" key="4">
    <source>
        <dbReference type="ARBA" id="ARBA00023163"/>
    </source>
</evidence>
<dbReference type="AlphaFoldDB" id="A0A3D2X4N9"/>
<dbReference type="InterPro" id="IPR018060">
    <property type="entry name" value="HTH_AraC"/>
</dbReference>
<gene>
    <name evidence="9" type="ORF">DHW61_04230</name>
</gene>
<evidence type="ECO:0000313" key="10">
    <source>
        <dbReference type="Proteomes" id="UP000262969"/>
    </source>
</evidence>
<evidence type="ECO:0000256" key="5">
    <source>
        <dbReference type="ARBA" id="ARBA00024867"/>
    </source>
</evidence>
<dbReference type="PANTHER" id="PTHR43280:SF2">
    <property type="entry name" value="HTH-TYPE TRANSCRIPTIONAL REGULATOR EXSA"/>
    <property type="match status" value="1"/>
</dbReference>
<comment type="caution">
    <text evidence="9">The sequence shown here is derived from an EMBL/GenBank/DDBJ whole genome shotgun (WGS) entry which is preliminary data.</text>
</comment>
<comment type="function">
    <text evidence="5">May play the central regulatory role in sporulation. It may be an element of the effector pathway responsible for the activation of sporulation genes in response to nutritional stress. Spo0A may act in concert with spo0H (a sigma factor) to control the expression of some genes that are critical to the sporulation process.</text>
</comment>
<organism evidence="9 10">
    <name type="scientific">Lachnoclostridium phytofermentans</name>
    <dbReference type="NCBI Taxonomy" id="66219"/>
    <lineage>
        <taxon>Bacteria</taxon>
        <taxon>Bacillati</taxon>
        <taxon>Bacillota</taxon>
        <taxon>Clostridia</taxon>
        <taxon>Lachnospirales</taxon>
        <taxon>Lachnospiraceae</taxon>
    </lineage>
</organism>
<dbReference type="GO" id="GO:0000160">
    <property type="term" value="P:phosphorelay signal transduction system"/>
    <property type="evidence" value="ECO:0007669"/>
    <property type="project" value="InterPro"/>
</dbReference>
<evidence type="ECO:0000256" key="6">
    <source>
        <dbReference type="PROSITE-ProRule" id="PRU00169"/>
    </source>
</evidence>
<dbReference type="Proteomes" id="UP000262969">
    <property type="component" value="Unassembled WGS sequence"/>
</dbReference>
<evidence type="ECO:0000256" key="3">
    <source>
        <dbReference type="ARBA" id="ARBA00023125"/>
    </source>
</evidence>
<dbReference type="Pfam" id="PF12833">
    <property type="entry name" value="HTH_18"/>
    <property type="match status" value="1"/>
</dbReference>
<dbReference type="EMBL" id="DPVV01000148">
    <property type="protein sequence ID" value="HCL01613.1"/>
    <property type="molecule type" value="Genomic_DNA"/>
</dbReference>
<dbReference type="InterPro" id="IPR009057">
    <property type="entry name" value="Homeodomain-like_sf"/>
</dbReference>
<dbReference type="GO" id="GO:0003700">
    <property type="term" value="F:DNA-binding transcription factor activity"/>
    <property type="evidence" value="ECO:0007669"/>
    <property type="project" value="InterPro"/>
</dbReference>